<dbReference type="AlphaFoldDB" id="A0A4U0V8L0"/>
<proteinExistence type="predicted"/>
<evidence type="ECO:0000313" key="2">
    <source>
        <dbReference type="EMBL" id="TKA44296.1"/>
    </source>
</evidence>
<dbReference type="OrthoDB" id="2830640at2759"/>
<feature type="transmembrane region" description="Helical" evidence="1">
    <location>
        <begin position="96"/>
        <end position="123"/>
    </location>
</feature>
<dbReference type="Proteomes" id="UP000310066">
    <property type="component" value="Unassembled WGS sequence"/>
</dbReference>
<name>A0A4U0V8L0_9PEZI</name>
<evidence type="ECO:0000256" key="1">
    <source>
        <dbReference type="SAM" id="Phobius"/>
    </source>
</evidence>
<dbReference type="STRING" id="329885.A0A4U0V8L0"/>
<sequence length="175" mass="19673">MSKRPQDLKDLCTAFEMPPCTWLHQYQKATGFFLAQEGEQAGERTTYSTACRFLLKHVIRNQSQSSSVNLTAFHIGGERDSAIAAQMAQSMKQDSAAMNAISVLGLVFLPGTFVSAIFSMSFFHYSASSPSSAETWTVSANFWVYWATTIPLTMLTVLIWYLWHRRTLHDHSYGA</sequence>
<organism evidence="2 3">
    <name type="scientific">Friedmanniomyces endolithicus</name>
    <dbReference type="NCBI Taxonomy" id="329885"/>
    <lineage>
        <taxon>Eukaryota</taxon>
        <taxon>Fungi</taxon>
        <taxon>Dikarya</taxon>
        <taxon>Ascomycota</taxon>
        <taxon>Pezizomycotina</taxon>
        <taxon>Dothideomycetes</taxon>
        <taxon>Dothideomycetidae</taxon>
        <taxon>Mycosphaerellales</taxon>
        <taxon>Teratosphaeriaceae</taxon>
        <taxon>Friedmanniomyces</taxon>
    </lineage>
</organism>
<dbReference type="Gene3D" id="1.20.58.340">
    <property type="entry name" value="Magnesium transport protein CorA, transmembrane region"/>
    <property type="match status" value="1"/>
</dbReference>
<dbReference type="EMBL" id="NAJP01000015">
    <property type="protein sequence ID" value="TKA44296.1"/>
    <property type="molecule type" value="Genomic_DNA"/>
</dbReference>
<evidence type="ECO:0000313" key="3">
    <source>
        <dbReference type="Proteomes" id="UP000310066"/>
    </source>
</evidence>
<keyword evidence="1" id="KW-0812">Transmembrane</keyword>
<reference evidence="2 3" key="1">
    <citation type="submission" date="2017-03" db="EMBL/GenBank/DDBJ databases">
        <title>Genomes of endolithic fungi from Antarctica.</title>
        <authorList>
            <person name="Coleine C."/>
            <person name="Masonjones S."/>
            <person name="Stajich J.E."/>
        </authorList>
    </citation>
    <scope>NUCLEOTIDE SEQUENCE [LARGE SCALE GENOMIC DNA]</scope>
    <source>
        <strain evidence="2 3">CCFEE 5311</strain>
    </source>
</reference>
<feature type="transmembrane region" description="Helical" evidence="1">
    <location>
        <begin position="143"/>
        <end position="163"/>
    </location>
</feature>
<protein>
    <submittedName>
        <fullName evidence="2">Uncharacterized protein</fullName>
    </submittedName>
</protein>
<keyword evidence="1" id="KW-1133">Transmembrane helix</keyword>
<accession>A0A4U0V8L0</accession>
<comment type="caution">
    <text evidence="2">The sequence shown here is derived from an EMBL/GenBank/DDBJ whole genome shotgun (WGS) entry which is preliminary data.</text>
</comment>
<gene>
    <name evidence="2" type="ORF">B0A54_05039</name>
</gene>
<keyword evidence="1" id="KW-0472">Membrane</keyword>